<reference evidence="5 6" key="1">
    <citation type="submission" date="2016-10" db="EMBL/GenBank/DDBJ databases">
        <authorList>
            <person name="de Groot N.N."/>
        </authorList>
    </citation>
    <scope>NUCLEOTIDE SEQUENCE [LARGE SCALE GENOMIC DNA]</scope>
    <source>
        <strain evidence="5 6">DSM 17074</strain>
    </source>
</reference>
<dbReference type="CDD" id="cd24052">
    <property type="entry name" value="ASKHA_NBD_HpPPX-GppA-like"/>
    <property type="match status" value="1"/>
</dbReference>
<feature type="domain" description="Ppx/GppA phosphatase N-terminal" evidence="2">
    <location>
        <begin position="29"/>
        <end position="305"/>
    </location>
</feature>
<keyword evidence="7" id="KW-1185">Reference proteome</keyword>
<evidence type="ECO:0000259" key="2">
    <source>
        <dbReference type="Pfam" id="PF02541"/>
    </source>
</evidence>
<accession>A0A1I6T831</accession>
<gene>
    <name evidence="4" type="primary">ppx</name>
    <name evidence="4" type="ORF">HMI01_13490</name>
    <name evidence="5" type="ORF">SAMN05421668_11336</name>
</gene>
<name>A0A1I6T831_9BACI</name>
<dbReference type="Proteomes" id="UP000321773">
    <property type="component" value="Unassembled WGS sequence"/>
</dbReference>
<dbReference type="Gene3D" id="3.30.420.150">
    <property type="entry name" value="Exopolyphosphatase. Domain 2"/>
    <property type="match status" value="1"/>
</dbReference>
<evidence type="ECO:0000313" key="7">
    <source>
        <dbReference type="Proteomes" id="UP000321773"/>
    </source>
</evidence>
<feature type="domain" description="Ppx/GppA phosphatase C-terminal" evidence="3">
    <location>
        <begin position="319"/>
        <end position="480"/>
    </location>
</feature>
<dbReference type="SUPFAM" id="SSF53067">
    <property type="entry name" value="Actin-like ATPase domain"/>
    <property type="match status" value="2"/>
</dbReference>
<reference evidence="4 7" key="2">
    <citation type="submission" date="2019-07" db="EMBL/GenBank/DDBJ databases">
        <title>Whole genome shotgun sequence of Halolactibacillus miurensis NBRC 100873.</title>
        <authorList>
            <person name="Hosoyama A."/>
            <person name="Uohara A."/>
            <person name="Ohji S."/>
            <person name="Ichikawa N."/>
        </authorList>
    </citation>
    <scope>NUCLEOTIDE SEQUENCE [LARGE SCALE GENOMIC DNA]</scope>
    <source>
        <strain evidence="4 7">NBRC 100873</strain>
    </source>
</reference>
<dbReference type="Pfam" id="PF21447">
    <property type="entry name" value="Ppx-GppA_III"/>
    <property type="match status" value="1"/>
</dbReference>
<dbReference type="STRING" id="306541.SAMN05421668_11336"/>
<dbReference type="SUPFAM" id="SSF109604">
    <property type="entry name" value="HD-domain/PDEase-like"/>
    <property type="match status" value="1"/>
</dbReference>
<dbReference type="PANTHER" id="PTHR30005">
    <property type="entry name" value="EXOPOLYPHOSPHATASE"/>
    <property type="match status" value="1"/>
</dbReference>
<dbReference type="InterPro" id="IPR050273">
    <property type="entry name" value="GppA/Ppx_hydrolase"/>
</dbReference>
<dbReference type="RefSeq" id="WP_089854453.1">
    <property type="nucleotide sequence ID" value="NZ_BJWJ01000011.1"/>
</dbReference>
<dbReference type="Gene3D" id="3.30.420.40">
    <property type="match status" value="1"/>
</dbReference>
<comment type="similarity">
    <text evidence="1">Belongs to the GppA/Ppx family.</text>
</comment>
<dbReference type="Pfam" id="PF02541">
    <property type="entry name" value="Ppx-GppA"/>
    <property type="match status" value="1"/>
</dbReference>
<dbReference type="InterPro" id="IPR048950">
    <property type="entry name" value="Ppx_GppA_C"/>
</dbReference>
<evidence type="ECO:0000313" key="6">
    <source>
        <dbReference type="Proteomes" id="UP000199139"/>
    </source>
</evidence>
<proteinExistence type="inferred from homology"/>
<dbReference type="OrthoDB" id="9807195at2"/>
<evidence type="ECO:0000259" key="3">
    <source>
        <dbReference type="Pfam" id="PF21447"/>
    </source>
</evidence>
<dbReference type="EMBL" id="FPAI01000013">
    <property type="protein sequence ID" value="SFS85401.1"/>
    <property type="molecule type" value="Genomic_DNA"/>
</dbReference>
<dbReference type="GO" id="GO:0006357">
    <property type="term" value="P:regulation of transcription by RNA polymerase II"/>
    <property type="evidence" value="ECO:0007669"/>
    <property type="project" value="TreeGrafter"/>
</dbReference>
<dbReference type="Proteomes" id="UP000199139">
    <property type="component" value="Unassembled WGS sequence"/>
</dbReference>
<dbReference type="Gene3D" id="1.10.3210.10">
    <property type="entry name" value="Hypothetical protein af1432"/>
    <property type="match status" value="1"/>
</dbReference>
<evidence type="ECO:0000313" key="4">
    <source>
        <dbReference type="EMBL" id="GEM04361.1"/>
    </source>
</evidence>
<dbReference type="EMBL" id="BJWJ01000011">
    <property type="protein sequence ID" value="GEM04361.1"/>
    <property type="molecule type" value="Genomic_DNA"/>
</dbReference>
<sequence length="516" mass="59269">MTSIKDNYYALIDIGSNTMRLVIYLPNEAGRFREVENVKAVARLRNHLTADGYLSDEGQTILIDTLKEFEDVLKIYPLKHFTVVATATVRQANNKATLVQAVKDQLGWDMQILSEEEEAFYGYLAIVNSTSLTEGVTVDMGGGSTEVTYFKDRKLIHAHSFSFGTLSLRHLYDENVSEADNLHTVKSYVKKAFSTLSWLEDLSVPIIAIGGSARNVAQIDQIDKDYPMAGLHQYPMLLKDLHRIKDHLLSLSNEKRMKVEGLSKDRADIILPAIMTFVTLYKHTHADRFVLSQKGLRDGINYELLFHKQEEPYSPNVLEDSFQELISDFDLDVKQAFQVQHLTREIFDSLVQHKIKGLTKKDWTLLRRASYVFNMGDYIDHESSAQHTFYLLSNRTIDGLSHREKLDLALVASFKNKTVFKQFVRPYKSWLTKTERKKLMLLGALLKFTYCLDGTKRHVIHNIDVNVKKKKILLTLAYTKNAAPEIYQAEKQKKHLEKALKRPVDLTFVKDTKDKE</sequence>
<evidence type="ECO:0000256" key="1">
    <source>
        <dbReference type="ARBA" id="ARBA00007125"/>
    </source>
</evidence>
<dbReference type="AlphaFoldDB" id="A0A1I6T831"/>
<dbReference type="InterPro" id="IPR003695">
    <property type="entry name" value="Ppx_GppA_N"/>
</dbReference>
<protein>
    <submittedName>
        <fullName evidence="4 5">Exopolyphosphatase</fullName>
    </submittedName>
</protein>
<organism evidence="5 6">
    <name type="scientific">Halolactibacillus miurensis</name>
    <dbReference type="NCBI Taxonomy" id="306541"/>
    <lineage>
        <taxon>Bacteria</taxon>
        <taxon>Bacillati</taxon>
        <taxon>Bacillota</taxon>
        <taxon>Bacilli</taxon>
        <taxon>Bacillales</taxon>
        <taxon>Bacillaceae</taxon>
        <taxon>Halolactibacillus</taxon>
    </lineage>
</organism>
<evidence type="ECO:0000313" key="5">
    <source>
        <dbReference type="EMBL" id="SFS85401.1"/>
    </source>
</evidence>
<dbReference type="InterPro" id="IPR043129">
    <property type="entry name" value="ATPase_NBD"/>
</dbReference>
<dbReference type="PANTHER" id="PTHR30005:SF0">
    <property type="entry name" value="RETROGRADE REGULATION PROTEIN 2"/>
    <property type="match status" value="1"/>
</dbReference>